<dbReference type="Pfam" id="PF02837">
    <property type="entry name" value="Glyco_hydro_2_N"/>
    <property type="match status" value="1"/>
</dbReference>
<dbReference type="PANTHER" id="PTHR10066">
    <property type="entry name" value="BETA-GLUCURONIDASE"/>
    <property type="match status" value="1"/>
</dbReference>
<comment type="caution">
    <text evidence="4">The sequence shown here is derived from an EMBL/GenBank/DDBJ whole genome shotgun (WGS) entry which is preliminary data.</text>
</comment>
<dbReference type="InterPro" id="IPR006103">
    <property type="entry name" value="Glyco_hydro_2_cat"/>
</dbReference>
<dbReference type="GO" id="GO:0004566">
    <property type="term" value="F:beta-glucuronidase activity"/>
    <property type="evidence" value="ECO:0007669"/>
    <property type="project" value="TreeGrafter"/>
</dbReference>
<dbReference type="PANTHER" id="PTHR10066:SF67">
    <property type="entry name" value="BETA-GLUCURONIDASE"/>
    <property type="match status" value="1"/>
</dbReference>
<dbReference type="Proteomes" id="UP000183971">
    <property type="component" value="Unassembled WGS sequence"/>
</dbReference>
<evidence type="ECO:0000256" key="1">
    <source>
        <dbReference type="ARBA" id="ARBA00007401"/>
    </source>
</evidence>
<dbReference type="InterPro" id="IPR008979">
    <property type="entry name" value="Galactose-bd-like_sf"/>
</dbReference>
<sequence>MLKPQANASRELVSLDGVWNFAVSQSVDIDDERAWERNIPPKLQVPVPASYNDIFVDSSIRNHVGWVYYQRRFTIPLSWSQRPYFLRFDAATHRGRVYIDDQFPGKQVRLTVAVNNELDWHTIPPGRIETLKNGKRKQHYQHDFFNYAGLARSVWLFTLPSISVKDITVVTKVEGSTGIVDFNIATSIPLDHHSVKVTLLDEDECPIEANSFRTSYYPYTEEVLDYADRHGIVVINETAAVGLNLTIVAGLFRHKPIPTFSPETINDKTRTAHAQAIRKLVARDKNHPSVII</sequence>
<gene>
    <name evidence="4" type="ORF">FPRO_05537</name>
</gene>
<evidence type="ECO:0000313" key="5">
    <source>
        <dbReference type="Proteomes" id="UP000183971"/>
    </source>
</evidence>
<dbReference type="InterPro" id="IPR017853">
    <property type="entry name" value="GH"/>
</dbReference>
<dbReference type="VEuPathDB" id="FungiDB:FPRO_05537"/>
<dbReference type="Gene3D" id="3.20.20.80">
    <property type="entry name" value="Glycosidases"/>
    <property type="match status" value="1"/>
</dbReference>
<dbReference type="AlphaFoldDB" id="A0A1L7VF39"/>
<protein>
    <submittedName>
        <fullName evidence="4">Related to b-glucuronidase</fullName>
    </submittedName>
</protein>
<evidence type="ECO:0000313" key="4">
    <source>
        <dbReference type="EMBL" id="CZR39271.1"/>
    </source>
</evidence>
<dbReference type="GO" id="GO:0005975">
    <property type="term" value="P:carbohydrate metabolic process"/>
    <property type="evidence" value="ECO:0007669"/>
    <property type="project" value="InterPro"/>
</dbReference>
<dbReference type="InterPro" id="IPR006104">
    <property type="entry name" value="Glyco_hydro_2_N"/>
</dbReference>
<dbReference type="Pfam" id="PF02836">
    <property type="entry name" value="Glyco_hydro_2_C"/>
    <property type="match status" value="1"/>
</dbReference>
<dbReference type="GeneID" id="42050417"/>
<dbReference type="Gene3D" id="2.60.120.260">
    <property type="entry name" value="Galactose-binding domain-like"/>
    <property type="match status" value="2"/>
</dbReference>
<dbReference type="SUPFAM" id="SSF51445">
    <property type="entry name" value="(Trans)glycosidases"/>
    <property type="match status" value="1"/>
</dbReference>
<proteinExistence type="inferred from homology"/>
<keyword evidence="5" id="KW-1185">Reference proteome</keyword>
<name>A0A1L7VF39_FUSPR</name>
<dbReference type="EMBL" id="FJOF01000003">
    <property type="protein sequence ID" value="CZR39271.1"/>
    <property type="molecule type" value="Genomic_DNA"/>
</dbReference>
<organism evidence="4 5">
    <name type="scientific">Fusarium proliferatum (strain ET1)</name>
    <name type="common">Orchid endophyte fungus</name>
    <dbReference type="NCBI Taxonomy" id="1227346"/>
    <lineage>
        <taxon>Eukaryota</taxon>
        <taxon>Fungi</taxon>
        <taxon>Dikarya</taxon>
        <taxon>Ascomycota</taxon>
        <taxon>Pezizomycotina</taxon>
        <taxon>Sordariomycetes</taxon>
        <taxon>Hypocreomycetidae</taxon>
        <taxon>Hypocreales</taxon>
        <taxon>Nectriaceae</taxon>
        <taxon>Fusarium</taxon>
        <taxon>Fusarium fujikuroi species complex</taxon>
    </lineage>
</organism>
<accession>A0A1L7VF39</accession>
<dbReference type="GO" id="GO:0019391">
    <property type="term" value="P:glucuronoside catabolic process"/>
    <property type="evidence" value="ECO:0007669"/>
    <property type="project" value="TreeGrafter"/>
</dbReference>
<feature type="domain" description="Glycosyl hydrolases family 2 sugar binding" evidence="3">
    <location>
        <begin position="13"/>
        <end position="160"/>
    </location>
</feature>
<dbReference type="GO" id="GO:0030246">
    <property type="term" value="F:carbohydrate binding"/>
    <property type="evidence" value="ECO:0007669"/>
    <property type="project" value="TreeGrafter"/>
</dbReference>
<dbReference type="SUPFAM" id="SSF49785">
    <property type="entry name" value="Galactose-binding domain-like"/>
    <property type="match status" value="1"/>
</dbReference>
<evidence type="ECO:0000259" key="2">
    <source>
        <dbReference type="Pfam" id="PF02836"/>
    </source>
</evidence>
<evidence type="ECO:0000259" key="3">
    <source>
        <dbReference type="Pfam" id="PF02837"/>
    </source>
</evidence>
<comment type="similarity">
    <text evidence="1">Belongs to the glycosyl hydrolase 2 family.</text>
</comment>
<dbReference type="RefSeq" id="XP_031079864.1">
    <property type="nucleotide sequence ID" value="XM_031229648.1"/>
</dbReference>
<feature type="domain" description="Glycoside hydrolase family 2 catalytic" evidence="2">
    <location>
        <begin position="208"/>
        <end position="292"/>
    </location>
</feature>
<reference evidence="5" key="1">
    <citation type="journal article" date="2016" name="Genome Biol. Evol.">
        <title>Comparative 'omics' of the Fusarium fujikuroi species complex highlights differences in genetic potential and metabolite synthesis.</title>
        <authorList>
            <person name="Niehaus E.-M."/>
            <person name="Muensterkoetter M."/>
            <person name="Proctor R.H."/>
            <person name="Brown D.W."/>
            <person name="Sharon A."/>
            <person name="Idan Y."/>
            <person name="Oren-Young L."/>
            <person name="Sieber C.M."/>
            <person name="Novak O."/>
            <person name="Pencik A."/>
            <person name="Tarkowska D."/>
            <person name="Hromadova K."/>
            <person name="Freeman S."/>
            <person name="Maymon M."/>
            <person name="Elazar M."/>
            <person name="Youssef S.A."/>
            <person name="El-Shabrawy E.S.M."/>
            <person name="Shalaby A.B.A."/>
            <person name="Houterman P."/>
            <person name="Brock N.L."/>
            <person name="Burkhardt I."/>
            <person name="Tsavkelova E.A."/>
            <person name="Dickschat J.S."/>
            <person name="Galuszka P."/>
            <person name="Gueldener U."/>
            <person name="Tudzynski B."/>
        </authorList>
    </citation>
    <scope>NUCLEOTIDE SEQUENCE [LARGE SCALE GENOMIC DNA]</scope>
    <source>
        <strain evidence="5">ET1</strain>
    </source>
</reference>